<dbReference type="InterPro" id="IPR002575">
    <property type="entry name" value="Aminoglycoside_PTrfase"/>
</dbReference>
<dbReference type="Gene3D" id="3.90.1200.10">
    <property type="match status" value="1"/>
</dbReference>
<dbReference type="AlphaFoldDB" id="A0A194V3B8"/>
<dbReference type="Proteomes" id="UP000078576">
    <property type="component" value="Unassembled WGS sequence"/>
</dbReference>
<dbReference type="Gene3D" id="3.30.200.20">
    <property type="entry name" value="Phosphorylase Kinase, domain 1"/>
    <property type="match status" value="1"/>
</dbReference>
<accession>A0A194V3B8</accession>
<dbReference type="STRING" id="694573.A0A194V3B8"/>
<evidence type="ECO:0000259" key="1">
    <source>
        <dbReference type="Pfam" id="PF01636"/>
    </source>
</evidence>
<proteinExistence type="predicted"/>
<dbReference type="Pfam" id="PF01636">
    <property type="entry name" value="APH"/>
    <property type="match status" value="1"/>
</dbReference>
<evidence type="ECO:0000313" key="3">
    <source>
        <dbReference type="Proteomes" id="UP000078576"/>
    </source>
</evidence>
<gene>
    <name evidence="2" type="ORF">VP1G_05746</name>
</gene>
<sequence>MEDEDVLVQQLLLKLSQTRYACSSLIKLSGGTANLVYRGNLLQPLGSQDGAKTATTKTVVIKHSKDFVPGNIDFALDVTRCIFEKSMLCALANFSSAATTTTKTQIKAPRLYLFNREENVQILEDCSHTTDLKTILVSPDIHNYLPEPSLEYIGRHLGSWLRSFHTWTSAPEQASLRTTIGHNEGMRKLKRLITYDSFLEILELYPQLVEGHLEALQTIKEAMIAQFEVDKPPTDGDENWGLIHGDLWTGNVLLPNAPYQEENHPGQEPDRLFIIDWENAQFGHRAIDIGGMMADLYERKHFKSVGAVIPVMRGFAEGYGQISDEMAFRAAIHAGVHLICWHIRRDPNLPLPAPMDKVFPALKLGRDFILKGWENDRKWFQSSVLAPLFAAG</sequence>
<reference evidence="3" key="1">
    <citation type="submission" date="2014-12" db="EMBL/GenBank/DDBJ databases">
        <title>Genome Sequence of Valsa Canker Pathogens Uncovers a Specific Adaption of Colonization on Woody Bark.</title>
        <authorList>
            <person name="Yin Z."/>
            <person name="Liu H."/>
            <person name="Gao X."/>
            <person name="Li Z."/>
            <person name="Song N."/>
            <person name="Ke X."/>
            <person name="Dai Q."/>
            <person name="Wu Y."/>
            <person name="Sun Y."/>
            <person name="Xu J.-R."/>
            <person name="Kang Z.K."/>
            <person name="Wang L."/>
            <person name="Huang L."/>
        </authorList>
    </citation>
    <scope>NUCLEOTIDE SEQUENCE [LARGE SCALE GENOMIC DNA]</scope>
    <source>
        <strain evidence="3">SXYL134</strain>
    </source>
</reference>
<organism evidence="2 3">
    <name type="scientific">Cytospora mali</name>
    <name type="common">Apple Valsa canker fungus</name>
    <name type="synonym">Valsa mali</name>
    <dbReference type="NCBI Taxonomy" id="578113"/>
    <lineage>
        <taxon>Eukaryota</taxon>
        <taxon>Fungi</taxon>
        <taxon>Dikarya</taxon>
        <taxon>Ascomycota</taxon>
        <taxon>Pezizomycotina</taxon>
        <taxon>Sordariomycetes</taxon>
        <taxon>Sordariomycetidae</taxon>
        <taxon>Diaporthales</taxon>
        <taxon>Cytosporaceae</taxon>
        <taxon>Cytospora</taxon>
    </lineage>
</organism>
<dbReference type="SUPFAM" id="SSF56112">
    <property type="entry name" value="Protein kinase-like (PK-like)"/>
    <property type="match status" value="1"/>
</dbReference>
<name>A0A194V3B8_CYTMA</name>
<dbReference type="EMBL" id="KN714713">
    <property type="protein sequence ID" value="KUI58460.1"/>
    <property type="molecule type" value="Genomic_DNA"/>
</dbReference>
<dbReference type="OrthoDB" id="25129at2759"/>
<dbReference type="InterPro" id="IPR011009">
    <property type="entry name" value="Kinase-like_dom_sf"/>
</dbReference>
<protein>
    <recommendedName>
        <fullName evidence="1">Aminoglycoside phosphotransferase domain-containing protein</fullName>
    </recommendedName>
</protein>
<evidence type="ECO:0000313" key="2">
    <source>
        <dbReference type="EMBL" id="KUI58460.1"/>
    </source>
</evidence>
<feature type="domain" description="Aminoglycoside phosphotransferase" evidence="1">
    <location>
        <begin position="105"/>
        <end position="299"/>
    </location>
</feature>
<keyword evidence="3" id="KW-1185">Reference proteome</keyword>